<dbReference type="Pfam" id="PF14215">
    <property type="entry name" value="bHLH-MYC_N"/>
    <property type="match status" value="1"/>
</dbReference>
<comment type="caution">
    <text evidence="10">The sequence shown here is derived from an EMBL/GenBank/DDBJ whole genome shotgun (WGS) entry which is preliminary data.</text>
</comment>
<keyword evidence="7" id="KW-0344">Guanine-nucleotide releasing factor</keyword>
<evidence type="ECO:0000256" key="3">
    <source>
        <dbReference type="ARBA" id="ARBA00023125"/>
    </source>
</evidence>
<keyword evidence="6" id="KW-0539">Nucleus</keyword>
<dbReference type="SUPFAM" id="SSF47459">
    <property type="entry name" value="HLH, helix-loop-helix DNA-binding domain"/>
    <property type="match status" value="1"/>
</dbReference>
<evidence type="ECO:0000256" key="1">
    <source>
        <dbReference type="ARBA" id="ARBA00004123"/>
    </source>
</evidence>
<name>A0ABR2FUX5_9ROSI</name>
<evidence type="ECO:0000259" key="9">
    <source>
        <dbReference type="PROSITE" id="PS51334"/>
    </source>
</evidence>
<organism evidence="10 11">
    <name type="scientific">Hibiscus sabdariffa</name>
    <name type="common">roselle</name>
    <dbReference type="NCBI Taxonomy" id="183260"/>
    <lineage>
        <taxon>Eukaryota</taxon>
        <taxon>Viridiplantae</taxon>
        <taxon>Streptophyta</taxon>
        <taxon>Embryophyta</taxon>
        <taxon>Tracheophyta</taxon>
        <taxon>Spermatophyta</taxon>
        <taxon>Magnoliopsida</taxon>
        <taxon>eudicotyledons</taxon>
        <taxon>Gunneridae</taxon>
        <taxon>Pentapetalae</taxon>
        <taxon>rosids</taxon>
        <taxon>malvids</taxon>
        <taxon>Malvales</taxon>
        <taxon>Malvaceae</taxon>
        <taxon>Malvoideae</taxon>
        <taxon>Hibiscus</taxon>
    </lineage>
</organism>
<protein>
    <recommendedName>
        <fullName evidence="9">PRONE domain-containing protein</fullName>
    </recommendedName>
</protein>
<keyword evidence="3" id="KW-0238">DNA-binding</keyword>
<dbReference type="PANTHER" id="PTHR46266">
    <property type="entry name" value="TRANSCRIPTION FACTOR TT8"/>
    <property type="match status" value="1"/>
</dbReference>
<evidence type="ECO:0000256" key="5">
    <source>
        <dbReference type="ARBA" id="ARBA00023163"/>
    </source>
</evidence>
<dbReference type="PROSITE" id="PS51334">
    <property type="entry name" value="PRONE"/>
    <property type="match status" value="1"/>
</dbReference>
<proteinExistence type="predicted"/>
<keyword evidence="11" id="KW-1185">Reference proteome</keyword>
<dbReference type="InterPro" id="IPR054502">
    <property type="entry name" value="bHLH-TF_ACT-like_plant"/>
</dbReference>
<dbReference type="EMBL" id="JBBPBM010000004">
    <property type="protein sequence ID" value="KAK8587992.1"/>
    <property type="molecule type" value="Genomic_DNA"/>
</dbReference>
<evidence type="ECO:0000256" key="2">
    <source>
        <dbReference type="ARBA" id="ARBA00023015"/>
    </source>
</evidence>
<dbReference type="InterPro" id="IPR025610">
    <property type="entry name" value="MYC/MYB_N"/>
</dbReference>
<dbReference type="Pfam" id="PF22754">
    <property type="entry name" value="bHLH-TF_ACT-like_plant"/>
    <property type="match status" value="1"/>
</dbReference>
<accession>A0ABR2FUX5</accession>
<reference evidence="10 11" key="1">
    <citation type="journal article" date="2024" name="G3 (Bethesda)">
        <title>Genome assembly of Hibiscus sabdariffa L. provides insights into metabolisms of medicinal natural products.</title>
        <authorList>
            <person name="Kim T."/>
        </authorList>
    </citation>
    <scope>NUCLEOTIDE SEQUENCE [LARGE SCALE GENOMIC DNA]</scope>
    <source>
        <strain evidence="10">TK-2024</strain>
        <tissue evidence="10">Old leaves</tissue>
    </source>
</reference>
<keyword evidence="2" id="KW-0805">Transcription regulation</keyword>
<dbReference type="Pfam" id="PF03759">
    <property type="entry name" value="PRONE"/>
    <property type="match status" value="1"/>
</dbReference>
<feature type="coiled-coil region" evidence="8">
    <location>
        <begin position="452"/>
        <end position="479"/>
    </location>
</feature>
<evidence type="ECO:0000256" key="4">
    <source>
        <dbReference type="ARBA" id="ARBA00023159"/>
    </source>
</evidence>
<evidence type="ECO:0000313" key="11">
    <source>
        <dbReference type="Proteomes" id="UP001472677"/>
    </source>
</evidence>
<dbReference type="InterPro" id="IPR005512">
    <property type="entry name" value="PRONE_dom"/>
</dbReference>
<gene>
    <name evidence="10" type="ORF">V6N12_022453</name>
</gene>
<dbReference type="InterPro" id="IPR036638">
    <property type="entry name" value="HLH_DNA-bd_sf"/>
</dbReference>
<dbReference type="PANTHER" id="PTHR46266:SF1">
    <property type="entry name" value="TRANSCRIPTION FACTOR MYC1"/>
    <property type="match status" value="1"/>
</dbReference>
<keyword evidence="8" id="KW-0175">Coiled coil</keyword>
<sequence>MANAVKNQVGGVPENLSKRLAVAVRSVQWSYAIFWSLSTTQQGVLQWGDGYYNGDIKTRKTVQPLELKADKIGLQRSEQLRELYESLLEGETDQIKRPSAALSPEDLSDTEWYYLVCMSFVFDSGQGLPGKALASGETIWLCNAQYADSKIFSRSLLAKTVVCFPYLGGVIELGVTELVPEDPNLLQHIKTSLLDFSKPVCSEKSSSAHHNADDDKDPICAKVNHEIVDLLDLENIYSPAKEIKLDHESIDGDVNISSPDECLNGGEQNHQMDDSFMLEDVMDDDFSIREKAVISSSKKGSLSHSRFKGLHEGNHTILSSLDLEVDDDLHYKRTISAILRSWNWSIESSGFHTCGYKSSFIKWKKEGRANFHRPGVQQNILKKILFAMPLMHGGNSLRSLKGNGRKDCLGKLENGDDAIGCVLQEKKWEEEKFRVLESMVPSISEIDSETILKDTIKYLKELEARIEELESCKNSMEFEPRPRRNCLDVVEQTSDNYENRKVNNVKKSWINKRKASDIDESRPETGSGLDRGTAKDGLTPEVIVSIKELEVIIEIWCPSREFLLLDIMEAINNLHLDVHMIQSRTLNGLVTLTLKSKFRGAAIAAPPGMIKQALRKVATNLPLGYYGVKRTKALDLFYYLVPVYQNLWVQSQSRNNCIWTKSEYTVEFTTKSQNLRSGTEVERLGSAWLVADYDILLTGNTGQFRRQRILVPCVPPSGLSEKPRKHLRHKLDCAIQIHKAAMAMAINSGVLLAKMEIPDSYYIWKLLLPKFEQMSYFVRGNL</sequence>
<keyword evidence="4" id="KW-0010">Activator</keyword>
<feature type="domain" description="PRONE" evidence="9">
    <location>
        <begin position="711"/>
        <end position="782"/>
    </location>
</feature>
<comment type="subcellular location">
    <subcellularLocation>
        <location evidence="1">Nucleus</location>
    </subcellularLocation>
</comment>
<keyword evidence="5" id="KW-0804">Transcription</keyword>
<evidence type="ECO:0000256" key="6">
    <source>
        <dbReference type="ARBA" id="ARBA00023242"/>
    </source>
</evidence>
<evidence type="ECO:0000313" key="10">
    <source>
        <dbReference type="EMBL" id="KAK8587992.1"/>
    </source>
</evidence>
<evidence type="ECO:0000256" key="8">
    <source>
        <dbReference type="SAM" id="Coils"/>
    </source>
</evidence>
<dbReference type="Gene3D" id="1.20.58.2010">
    <property type="entry name" value="PRONE domain, subdomain 1"/>
    <property type="match status" value="1"/>
</dbReference>
<evidence type="ECO:0000256" key="7">
    <source>
        <dbReference type="PROSITE-ProRule" id="PRU00663"/>
    </source>
</evidence>
<dbReference type="Proteomes" id="UP001472677">
    <property type="component" value="Unassembled WGS sequence"/>
</dbReference>